<dbReference type="GO" id="GO:0005829">
    <property type="term" value="C:cytosol"/>
    <property type="evidence" value="ECO:0007669"/>
    <property type="project" value="TreeGrafter"/>
</dbReference>
<dbReference type="InterPro" id="IPR050180">
    <property type="entry name" value="RNR_Ribonuclease"/>
</dbReference>
<dbReference type="GO" id="GO:0006402">
    <property type="term" value="P:mRNA catabolic process"/>
    <property type="evidence" value="ECO:0007669"/>
    <property type="project" value="TreeGrafter"/>
</dbReference>
<gene>
    <name evidence="7" type="ORF">H9701_05525</name>
</gene>
<dbReference type="InterPro" id="IPR001900">
    <property type="entry name" value="RNase_II/R"/>
</dbReference>
<dbReference type="PANTHER" id="PTHR23355:SF9">
    <property type="entry name" value="DIS3-LIKE EXONUCLEASE 2"/>
    <property type="match status" value="1"/>
</dbReference>
<feature type="region of interest" description="Disordered" evidence="4">
    <location>
        <begin position="34"/>
        <end position="57"/>
    </location>
</feature>
<evidence type="ECO:0000313" key="7">
    <source>
        <dbReference type="EMBL" id="HJC40996.1"/>
    </source>
</evidence>
<dbReference type="InterPro" id="IPR013223">
    <property type="entry name" value="RNase_B_OB_dom"/>
</dbReference>
<dbReference type="InterPro" id="IPR012340">
    <property type="entry name" value="NA-bd_OB-fold"/>
</dbReference>
<feature type="compositionally biased region" description="Basic and acidic residues" evidence="4">
    <location>
        <begin position="45"/>
        <end position="57"/>
    </location>
</feature>
<reference evidence="7" key="1">
    <citation type="journal article" date="2021" name="PeerJ">
        <title>Extensive microbial diversity within the chicken gut microbiome revealed by metagenomics and culture.</title>
        <authorList>
            <person name="Gilroy R."/>
            <person name="Ravi A."/>
            <person name="Getino M."/>
            <person name="Pursley I."/>
            <person name="Horton D.L."/>
            <person name="Alikhan N.F."/>
            <person name="Baker D."/>
            <person name="Gharbi K."/>
            <person name="Hall N."/>
            <person name="Watson M."/>
            <person name="Adriaenssens E.M."/>
            <person name="Foster-Nyarko E."/>
            <person name="Jarju S."/>
            <person name="Secka A."/>
            <person name="Antonio M."/>
            <person name="Oren A."/>
            <person name="Chaudhuri R.R."/>
            <person name="La Ragione R."/>
            <person name="Hildebrand F."/>
            <person name="Pallen M.J."/>
        </authorList>
    </citation>
    <scope>NUCLEOTIDE SEQUENCE</scope>
    <source>
        <strain evidence="7">CHK186-1790</strain>
    </source>
</reference>
<keyword evidence="3" id="KW-0269">Exonuclease</keyword>
<dbReference type="Proteomes" id="UP000823882">
    <property type="component" value="Unassembled WGS sequence"/>
</dbReference>
<evidence type="ECO:0000259" key="6">
    <source>
        <dbReference type="SMART" id="SM00955"/>
    </source>
</evidence>
<evidence type="ECO:0000256" key="4">
    <source>
        <dbReference type="SAM" id="MobiDB-lite"/>
    </source>
</evidence>
<dbReference type="EMBL" id="DWWJ01000098">
    <property type="protein sequence ID" value="HJC40996.1"/>
    <property type="molecule type" value="Genomic_DNA"/>
</dbReference>
<organism evidence="7 8">
    <name type="scientific">Candidatus Intestinimonas pullistercoris</name>
    <dbReference type="NCBI Taxonomy" id="2838623"/>
    <lineage>
        <taxon>Bacteria</taxon>
        <taxon>Bacillati</taxon>
        <taxon>Bacillota</taxon>
        <taxon>Clostridia</taxon>
        <taxon>Eubacteriales</taxon>
        <taxon>Intestinimonas</taxon>
    </lineage>
</organism>
<dbReference type="SMART" id="SM00955">
    <property type="entry name" value="RNB"/>
    <property type="match status" value="1"/>
</dbReference>
<keyword evidence="2" id="KW-0378">Hydrolase</keyword>
<keyword evidence="1" id="KW-0540">Nuclease</keyword>
<dbReference type="AlphaFoldDB" id="A0A9D2T0L5"/>
<evidence type="ECO:0000256" key="2">
    <source>
        <dbReference type="ARBA" id="ARBA00022801"/>
    </source>
</evidence>
<evidence type="ECO:0000256" key="1">
    <source>
        <dbReference type="ARBA" id="ARBA00022722"/>
    </source>
</evidence>
<sequence>MKIEGIYQATARGFGFLTPDGAVGRASDLFVPPRSEGGAWTGDRVSAETRPDPRDPQRQVAKVTAVLERNTRTLIGAVERRGREIWLQPSSDRYPNAVKVVGRSAGKLRPGDKIAVAVSSYGSAKLPPMGTLKASFGRDGTRQASVAAILYNYDIEGDFPAPVQAAAALAPEEVDPAACAGRLDLRDKTVITIDGASSKDFDDAVSLERDGEGNWVLGVHIADVSHYVPAGSVLDLEAFHRGTSVYFADRVVPMLPEALSNGICSLNPHVDRLALSCILTLDPSGAVLDHRIAKTVIRSTERMTYGDCNLLLEDRDPALAERYAHILPMLRDMAALAKALEKRRQLRGALDLETQECYIVCDEAGNPVDIRVRETGASEKLIESFMLSANECVAKHLQKAGLPCVYRVHEKPTEDKVTALRTMLAPWGFDLKEADHGSIQKVLDAV</sequence>
<comment type="caution">
    <text evidence="7">The sequence shown here is derived from an EMBL/GenBank/DDBJ whole genome shotgun (WGS) entry which is preliminary data.</text>
</comment>
<protein>
    <submittedName>
        <fullName evidence="7">Ribonuclease R</fullName>
    </submittedName>
</protein>
<dbReference type="GO" id="GO:0003723">
    <property type="term" value="F:RNA binding"/>
    <property type="evidence" value="ECO:0007669"/>
    <property type="project" value="InterPro"/>
</dbReference>
<dbReference type="Gene3D" id="2.40.50.140">
    <property type="entry name" value="Nucleic acid-binding proteins"/>
    <property type="match status" value="1"/>
</dbReference>
<dbReference type="PANTHER" id="PTHR23355">
    <property type="entry name" value="RIBONUCLEASE"/>
    <property type="match status" value="1"/>
</dbReference>
<dbReference type="Pfam" id="PF00773">
    <property type="entry name" value="RNB"/>
    <property type="match status" value="1"/>
</dbReference>
<evidence type="ECO:0000256" key="3">
    <source>
        <dbReference type="ARBA" id="ARBA00022839"/>
    </source>
</evidence>
<dbReference type="SUPFAM" id="SSF50249">
    <property type="entry name" value="Nucleic acid-binding proteins"/>
    <property type="match status" value="3"/>
</dbReference>
<evidence type="ECO:0000259" key="5">
    <source>
        <dbReference type="SMART" id="SM00357"/>
    </source>
</evidence>
<reference evidence="7" key="2">
    <citation type="submission" date="2021-04" db="EMBL/GenBank/DDBJ databases">
        <authorList>
            <person name="Gilroy R."/>
        </authorList>
    </citation>
    <scope>NUCLEOTIDE SEQUENCE</scope>
    <source>
        <strain evidence="7">CHK186-1790</strain>
    </source>
</reference>
<feature type="domain" description="Cold-shock" evidence="5">
    <location>
        <begin position="4"/>
        <end position="67"/>
    </location>
</feature>
<dbReference type="InterPro" id="IPR011129">
    <property type="entry name" value="CSD"/>
</dbReference>
<dbReference type="Pfam" id="PF17876">
    <property type="entry name" value="CSD2"/>
    <property type="match status" value="1"/>
</dbReference>
<evidence type="ECO:0000313" key="8">
    <source>
        <dbReference type="Proteomes" id="UP000823882"/>
    </source>
</evidence>
<feature type="non-terminal residue" evidence="7">
    <location>
        <position position="446"/>
    </location>
</feature>
<dbReference type="Pfam" id="PF08206">
    <property type="entry name" value="OB_RNB"/>
    <property type="match status" value="1"/>
</dbReference>
<feature type="domain" description="RNB" evidence="6">
    <location>
        <begin position="182"/>
        <end position="445"/>
    </location>
</feature>
<dbReference type="GO" id="GO:0004527">
    <property type="term" value="F:exonuclease activity"/>
    <property type="evidence" value="ECO:0007669"/>
    <property type="project" value="UniProtKB-KW"/>
</dbReference>
<dbReference type="GO" id="GO:0004540">
    <property type="term" value="F:RNA nuclease activity"/>
    <property type="evidence" value="ECO:0007669"/>
    <property type="project" value="InterPro"/>
</dbReference>
<proteinExistence type="predicted"/>
<name>A0A9D2T0L5_9FIRM</name>
<dbReference type="SMART" id="SM00357">
    <property type="entry name" value="CSP"/>
    <property type="match status" value="1"/>
</dbReference>
<dbReference type="InterPro" id="IPR040476">
    <property type="entry name" value="CSD2"/>
</dbReference>
<accession>A0A9D2T0L5</accession>